<evidence type="ECO:0000313" key="2">
    <source>
        <dbReference type="Proteomes" id="UP000521872"/>
    </source>
</evidence>
<evidence type="ECO:0000313" key="1">
    <source>
        <dbReference type="EMBL" id="KAF4610999.1"/>
    </source>
</evidence>
<sequence length="316" mass="36477">MDHQDDNCVCTVLGPLPPELLERVLIEAWVEAMTPSERKDFVKTFSRVSPVWEAILARITTIHVYYTDTAPRYLRRVGHARPLIYSEAASSGNPDHHIRRTVTRQIRCSTTYLSSQDRVARKANKELLSAFRLPFTLGLREIGVEFFDNAQTHLSFHARIIRLEVEYTFPSKMYVWILEALGLRGDFRDETEYLPWAPPELYHVSSPDRGHMTFVDFLKSCPHLEPAEGVRDNIEIRVLNSSEKFRSHWTVVHGPLFAPEVRENRKPNHKEASTSVLRGHALGLVFDFWKAEDVSQANKIPRKLAVFGRNHDLNCY</sequence>
<protein>
    <submittedName>
        <fullName evidence="1">Uncharacterized protein</fullName>
    </submittedName>
</protein>
<reference evidence="1 2" key="1">
    <citation type="submission" date="2019-12" db="EMBL/GenBank/DDBJ databases">
        <authorList>
            <person name="Floudas D."/>
            <person name="Bentzer J."/>
            <person name="Ahren D."/>
            <person name="Johansson T."/>
            <person name="Persson P."/>
            <person name="Tunlid A."/>
        </authorList>
    </citation>
    <scope>NUCLEOTIDE SEQUENCE [LARGE SCALE GENOMIC DNA]</scope>
    <source>
        <strain evidence="1 2">CBS 102.39</strain>
    </source>
</reference>
<dbReference type="AlphaFoldDB" id="A0A8H4QH51"/>
<organism evidence="1 2">
    <name type="scientific">Agrocybe pediades</name>
    <dbReference type="NCBI Taxonomy" id="84607"/>
    <lineage>
        <taxon>Eukaryota</taxon>
        <taxon>Fungi</taxon>
        <taxon>Dikarya</taxon>
        <taxon>Basidiomycota</taxon>
        <taxon>Agaricomycotina</taxon>
        <taxon>Agaricomycetes</taxon>
        <taxon>Agaricomycetidae</taxon>
        <taxon>Agaricales</taxon>
        <taxon>Agaricineae</taxon>
        <taxon>Strophariaceae</taxon>
        <taxon>Agrocybe</taxon>
    </lineage>
</organism>
<dbReference type="Proteomes" id="UP000521872">
    <property type="component" value="Unassembled WGS sequence"/>
</dbReference>
<proteinExistence type="predicted"/>
<dbReference type="EMBL" id="JAACJL010000058">
    <property type="protein sequence ID" value="KAF4610999.1"/>
    <property type="molecule type" value="Genomic_DNA"/>
</dbReference>
<accession>A0A8H4QH51</accession>
<gene>
    <name evidence="1" type="ORF">D9613_006867</name>
</gene>
<keyword evidence="2" id="KW-1185">Reference proteome</keyword>
<name>A0A8H4QH51_9AGAR</name>
<comment type="caution">
    <text evidence="1">The sequence shown here is derived from an EMBL/GenBank/DDBJ whole genome shotgun (WGS) entry which is preliminary data.</text>
</comment>